<keyword evidence="9" id="KW-1185">Reference proteome</keyword>
<evidence type="ECO:0000313" key="8">
    <source>
        <dbReference type="EMBL" id="OWT53936.1"/>
    </source>
</evidence>
<accession>A0A225LY37</accession>
<dbReference type="InterPro" id="IPR047641">
    <property type="entry name" value="ABC_transpr_MalK/UgpC-like"/>
</dbReference>
<dbReference type="AlphaFoldDB" id="A0A225LY37"/>
<organism evidence="8 9">
    <name type="scientific">Candidimonas nitroreducens</name>
    <dbReference type="NCBI Taxonomy" id="683354"/>
    <lineage>
        <taxon>Bacteria</taxon>
        <taxon>Pseudomonadati</taxon>
        <taxon>Pseudomonadota</taxon>
        <taxon>Betaproteobacteria</taxon>
        <taxon>Burkholderiales</taxon>
        <taxon>Alcaligenaceae</taxon>
        <taxon>Candidimonas</taxon>
    </lineage>
</organism>
<reference evidence="9" key="1">
    <citation type="submission" date="2017-06" db="EMBL/GenBank/DDBJ databases">
        <title>Herbaspirillum phytohormonus sp. nov., isolated from the root nodule of Robinia pseudoacacia in lead-zinc mine.</title>
        <authorList>
            <person name="Fan M."/>
            <person name="Lin Y."/>
        </authorList>
    </citation>
    <scope>NUCLEOTIDE SEQUENCE [LARGE SCALE GENOMIC DNA]</scope>
    <source>
        <strain evidence="9">SC-089</strain>
    </source>
</reference>
<evidence type="ECO:0000256" key="4">
    <source>
        <dbReference type="ARBA" id="ARBA00022840"/>
    </source>
</evidence>
<dbReference type="EMBL" id="NJIH01000018">
    <property type="protein sequence ID" value="OWT53936.1"/>
    <property type="molecule type" value="Genomic_DNA"/>
</dbReference>
<evidence type="ECO:0000256" key="6">
    <source>
        <dbReference type="ARBA" id="ARBA00023136"/>
    </source>
</evidence>
<evidence type="ECO:0000259" key="7">
    <source>
        <dbReference type="PROSITE" id="PS50893"/>
    </source>
</evidence>
<dbReference type="GO" id="GO:0055052">
    <property type="term" value="C:ATP-binding cassette (ABC) transporter complex, substrate-binding subunit-containing"/>
    <property type="evidence" value="ECO:0007669"/>
    <property type="project" value="TreeGrafter"/>
</dbReference>
<dbReference type="PANTHER" id="PTHR43875:SF15">
    <property type="entry name" value="TREHALOSE IMPORT ATP-BINDING PROTEIN SUGC"/>
    <property type="match status" value="1"/>
</dbReference>
<evidence type="ECO:0000256" key="5">
    <source>
        <dbReference type="ARBA" id="ARBA00022967"/>
    </source>
</evidence>
<dbReference type="FunFam" id="3.40.50.300:FF:000042">
    <property type="entry name" value="Maltose/maltodextrin ABC transporter, ATP-binding protein"/>
    <property type="match status" value="1"/>
</dbReference>
<dbReference type="PROSITE" id="PS50893">
    <property type="entry name" value="ABC_TRANSPORTER_2"/>
    <property type="match status" value="1"/>
</dbReference>
<dbReference type="SUPFAM" id="SSF50331">
    <property type="entry name" value="MOP-like"/>
    <property type="match status" value="1"/>
</dbReference>
<dbReference type="PROSITE" id="PS00211">
    <property type="entry name" value="ABC_TRANSPORTER_1"/>
    <property type="match status" value="1"/>
</dbReference>
<dbReference type="PANTHER" id="PTHR43875">
    <property type="entry name" value="MALTODEXTRIN IMPORT ATP-BINDING PROTEIN MSMX"/>
    <property type="match status" value="1"/>
</dbReference>
<keyword evidence="4 8" id="KW-0067">ATP-binding</keyword>
<dbReference type="Gene3D" id="3.40.50.300">
    <property type="entry name" value="P-loop containing nucleotide triphosphate hydrolases"/>
    <property type="match status" value="1"/>
</dbReference>
<dbReference type="Gene3D" id="2.40.50.100">
    <property type="match status" value="1"/>
</dbReference>
<gene>
    <name evidence="8" type="ORF">CEY11_23370</name>
</gene>
<name>A0A225LY37_9BURK</name>
<evidence type="ECO:0000256" key="3">
    <source>
        <dbReference type="ARBA" id="ARBA00022741"/>
    </source>
</evidence>
<keyword evidence="3" id="KW-0547">Nucleotide-binding</keyword>
<dbReference type="GO" id="GO:0140359">
    <property type="term" value="F:ABC-type transporter activity"/>
    <property type="evidence" value="ECO:0007669"/>
    <property type="project" value="UniProtKB-ARBA"/>
</dbReference>
<comment type="caution">
    <text evidence="8">The sequence shown here is derived from an EMBL/GenBank/DDBJ whole genome shotgun (WGS) entry which is preliminary data.</text>
</comment>
<keyword evidence="6" id="KW-0472">Membrane</keyword>
<dbReference type="Pfam" id="PF08402">
    <property type="entry name" value="TOBE_2"/>
    <property type="match status" value="1"/>
</dbReference>
<dbReference type="InterPro" id="IPR027417">
    <property type="entry name" value="P-loop_NTPase"/>
</dbReference>
<keyword evidence="1" id="KW-0813">Transport</keyword>
<feature type="domain" description="ABC transporter" evidence="7">
    <location>
        <begin position="5"/>
        <end position="246"/>
    </location>
</feature>
<dbReference type="InterPro" id="IPR003439">
    <property type="entry name" value="ABC_transporter-like_ATP-bd"/>
</dbReference>
<dbReference type="OrthoDB" id="5298774at2"/>
<evidence type="ECO:0000256" key="1">
    <source>
        <dbReference type="ARBA" id="ARBA00022448"/>
    </source>
</evidence>
<evidence type="ECO:0000256" key="2">
    <source>
        <dbReference type="ARBA" id="ARBA00022475"/>
    </source>
</evidence>
<evidence type="ECO:0000313" key="9">
    <source>
        <dbReference type="Proteomes" id="UP000214603"/>
    </source>
</evidence>
<dbReference type="InterPro" id="IPR008995">
    <property type="entry name" value="Mo/tungstate-bd_C_term_dom"/>
</dbReference>
<proteinExistence type="predicted"/>
<dbReference type="InterPro" id="IPR003593">
    <property type="entry name" value="AAA+_ATPase"/>
</dbReference>
<dbReference type="SMART" id="SM00382">
    <property type="entry name" value="AAA"/>
    <property type="match status" value="1"/>
</dbReference>
<dbReference type="InterPro" id="IPR017871">
    <property type="entry name" value="ABC_transporter-like_CS"/>
</dbReference>
<keyword evidence="2" id="KW-1003">Cell membrane</keyword>
<dbReference type="RefSeq" id="WP_088605844.1">
    <property type="nucleotide sequence ID" value="NZ_NJIH01000018.1"/>
</dbReference>
<dbReference type="Pfam" id="PF00005">
    <property type="entry name" value="ABC_tran"/>
    <property type="match status" value="1"/>
</dbReference>
<dbReference type="InterPro" id="IPR013611">
    <property type="entry name" value="Transp-assoc_OB_typ2"/>
</dbReference>
<protein>
    <submittedName>
        <fullName evidence="8">Fe3+/spermidine/putrescine ABC transporter ATP-binding protein</fullName>
    </submittedName>
</protein>
<dbReference type="SUPFAM" id="SSF52540">
    <property type="entry name" value="P-loop containing nucleoside triphosphate hydrolases"/>
    <property type="match status" value="1"/>
</dbReference>
<sequence length="370" mass="39699">MTLEVRALNKLFATGADKSVGIKDVAFTLAPGKFFTLLGPSGCGKTTTLRSIAGLQEPDSGYIGVGGRPFYDSSRNISVPLNERGIGMVFQSYAIWPHMSVAQNVSFPLRVRPDIKLSGAEIESKTRKALAAVALEEVYDRPATRLSGGQQQRVALARAIVAEPQLLLLDEPLSNLDAALRETTRAELKRLQRQLGVTTVYVTHDQVEALEMSDEIAVMNRGEIVQLGTPKDIYLRPVNRFVATFIGTTNLLAGSVLDAVAANGIGTVRLANGTLIQSVFPAKQQAGAKVEVSIRPENIRISAKRAAAQDGENLLHGTVALASFLGSMNRYEIRCGDLLVQTSALADAEFPVGTEVSLCFAPRHTAVVAD</sequence>
<keyword evidence="5" id="KW-1278">Translocase</keyword>
<dbReference type="GO" id="GO:0005524">
    <property type="term" value="F:ATP binding"/>
    <property type="evidence" value="ECO:0007669"/>
    <property type="project" value="UniProtKB-KW"/>
</dbReference>
<dbReference type="GO" id="GO:0016887">
    <property type="term" value="F:ATP hydrolysis activity"/>
    <property type="evidence" value="ECO:0007669"/>
    <property type="project" value="InterPro"/>
</dbReference>
<dbReference type="Proteomes" id="UP000214603">
    <property type="component" value="Unassembled WGS sequence"/>
</dbReference>